<evidence type="ECO:0000313" key="5">
    <source>
        <dbReference type="Proteomes" id="UP000255066"/>
    </source>
</evidence>
<dbReference type="OrthoDB" id="7062115at2"/>
<protein>
    <recommendedName>
        <fullName evidence="1">Rap1a immunity protein domain-containing protein</fullName>
    </recommendedName>
</protein>
<dbReference type="AlphaFoldDB" id="A0A378IBV6"/>
<feature type="domain" description="Rap1a immunity protein" evidence="1">
    <location>
        <begin position="59"/>
        <end position="129"/>
    </location>
</feature>
<dbReference type="Proteomes" id="UP000054735">
    <property type="component" value="Unassembled WGS sequence"/>
</dbReference>
<gene>
    <name evidence="2" type="ORF">Lbir_0810</name>
    <name evidence="3" type="ORF">NCTC12437_02454</name>
</gene>
<evidence type="ECO:0000313" key="2">
    <source>
        <dbReference type="EMBL" id="KTC74530.1"/>
    </source>
</evidence>
<dbReference type="EMBL" id="LNXT01000009">
    <property type="protein sequence ID" value="KTC74530.1"/>
    <property type="molecule type" value="Genomic_DNA"/>
</dbReference>
<dbReference type="InterPro" id="IPR041238">
    <property type="entry name" value="Rap1a"/>
</dbReference>
<keyword evidence="4" id="KW-1185">Reference proteome</keyword>
<dbReference type="Pfam" id="PF18602">
    <property type="entry name" value="Rap1a"/>
    <property type="match status" value="1"/>
</dbReference>
<reference evidence="2 4" key="1">
    <citation type="submission" date="2015-11" db="EMBL/GenBank/DDBJ databases">
        <title>Genomic analysis of 38 Legionella species identifies large and diverse effector repertoires.</title>
        <authorList>
            <person name="Burstein D."/>
            <person name="Amaro F."/>
            <person name="Zusman T."/>
            <person name="Lifshitz Z."/>
            <person name="Cohen O."/>
            <person name="Gilbert J.A."/>
            <person name="Pupko T."/>
            <person name="Shuman H.A."/>
            <person name="Segal G."/>
        </authorList>
    </citation>
    <scope>NUCLEOTIDE SEQUENCE [LARGE SCALE GENOMIC DNA]</scope>
    <source>
        <strain evidence="2 4">CDC#1407-AL-14</strain>
    </source>
</reference>
<dbReference type="Proteomes" id="UP000255066">
    <property type="component" value="Unassembled WGS sequence"/>
</dbReference>
<evidence type="ECO:0000313" key="3">
    <source>
        <dbReference type="EMBL" id="STX32659.1"/>
    </source>
</evidence>
<organism evidence="3 5">
    <name type="scientific">Legionella birminghamensis</name>
    <dbReference type="NCBI Taxonomy" id="28083"/>
    <lineage>
        <taxon>Bacteria</taxon>
        <taxon>Pseudomonadati</taxon>
        <taxon>Pseudomonadota</taxon>
        <taxon>Gammaproteobacteria</taxon>
        <taxon>Legionellales</taxon>
        <taxon>Legionellaceae</taxon>
        <taxon>Legionella</taxon>
    </lineage>
</organism>
<dbReference type="RefSeq" id="WP_058522914.1">
    <property type="nucleotide sequence ID" value="NZ_CAAAHV010000083.1"/>
</dbReference>
<reference evidence="3 5" key="2">
    <citation type="submission" date="2018-06" db="EMBL/GenBank/DDBJ databases">
        <authorList>
            <consortium name="Pathogen Informatics"/>
            <person name="Doyle S."/>
        </authorList>
    </citation>
    <scope>NUCLEOTIDE SEQUENCE [LARGE SCALE GENOMIC DNA]</scope>
    <source>
        <strain evidence="3 5">NCTC12437</strain>
    </source>
</reference>
<proteinExistence type="predicted"/>
<dbReference type="EMBL" id="UGNW01000001">
    <property type="protein sequence ID" value="STX32659.1"/>
    <property type="molecule type" value="Genomic_DNA"/>
</dbReference>
<name>A0A378IBV6_9GAMM</name>
<evidence type="ECO:0000313" key="4">
    <source>
        <dbReference type="Proteomes" id="UP000054735"/>
    </source>
</evidence>
<dbReference type="Gene3D" id="1.10.890.40">
    <property type="match status" value="1"/>
</dbReference>
<accession>A0A378IBV6</accession>
<evidence type="ECO:0000259" key="1">
    <source>
        <dbReference type="Pfam" id="PF18602"/>
    </source>
</evidence>
<sequence length="131" mass="15254">MKYFKIKLPLFAIFLMIPLYTYSSDSFILWKKCEGYINSTELIKSNGNVTSLEDPKIRLSLDGNFCVGYIHGFLDAQSSMQAKKYCPPYPMDTYQIAKVYSKYIQEHPEKLHQNSKITLLEALITYFPCRN</sequence>